<dbReference type="InterPro" id="IPR044074">
    <property type="entry name" value="PurU_ACT"/>
</dbReference>
<keyword evidence="2 3" id="KW-0378">Hydrolase</keyword>
<dbReference type="SUPFAM" id="SSF53328">
    <property type="entry name" value="Formyltransferase"/>
    <property type="match status" value="1"/>
</dbReference>
<comment type="catalytic activity">
    <reaction evidence="3">
        <text>(6R)-10-formyltetrahydrofolate + H2O = (6S)-5,6,7,8-tetrahydrofolate + formate + H(+)</text>
        <dbReference type="Rhea" id="RHEA:19833"/>
        <dbReference type="ChEBI" id="CHEBI:15377"/>
        <dbReference type="ChEBI" id="CHEBI:15378"/>
        <dbReference type="ChEBI" id="CHEBI:15740"/>
        <dbReference type="ChEBI" id="CHEBI:57453"/>
        <dbReference type="ChEBI" id="CHEBI:195366"/>
        <dbReference type="EC" id="3.5.1.10"/>
    </reaction>
</comment>
<keyword evidence="3" id="KW-0658">Purine biosynthesis</keyword>
<dbReference type="AlphaFoldDB" id="A0AAE9XM93"/>
<dbReference type="GO" id="GO:0006189">
    <property type="term" value="P:'de novo' IMP biosynthetic process"/>
    <property type="evidence" value="ECO:0007669"/>
    <property type="project" value="UniProtKB-UniRule"/>
</dbReference>
<dbReference type="Gene3D" id="3.40.50.170">
    <property type="entry name" value="Formyl transferase, N-terminal domain"/>
    <property type="match status" value="1"/>
</dbReference>
<dbReference type="NCBIfam" id="TIGR00655">
    <property type="entry name" value="PurU"/>
    <property type="match status" value="1"/>
</dbReference>
<organism evidence="6 7">
    <name type="scientific">Gimibacter soli</name>
    <dbReference type="NCBI Taxonomy" id="3024400"/>
    <lineage>
        <taxon>Bacteria</taxon>
        <taxon>Pseudomonadati</taxon>
        <taxon>Pseudomonadota</taxon>
        <taxon>Alphaproteobacteria</taxon>
        <taxon>Kordiimonadales</taxon>
        <taxon>Temperatibacteraceae</taxon>
        <taxon>Gimibacter</taxon>
    </lineage>
</organism>
<dbReference type="NCBIfam" id="NF004684">
    <property type="entry name" value="PRK06027.1"/>
    <property type="match status" value="1"/>
</dbReference>
<accession>A0AAE9XM93</accession>
<dbReference type="InterPro" id="IPR002376">
    <property type="entry name" value="Formyl_transf_N"/>
</dbReference>
<feature type="active site" evidence="3">
    <location>
        <position position="228"/>
    </location>
</feature>
<comment type="similarity">
    <text evidence="3">Belongs to the PurU family.</text>
</comment>
<evidence type="ECO:0000256" key="4">
    <source>
        <dbReference type="NCBIfam" id="TIGR00655"/>
    </source>
</evidence>
<feature type="domain" description="ACT" evidence="5">
    <location>
        <begin position="6"/>
        <end position="79"/>
    </location>
</feature>
<dbReference type="Gene3D" id="3.30.70.260">
    <property type="match status" value="1"/>
</dbReference>
<dbReference type="RefSeq" id="WP_289503010.1">
    <property type="nucleotide sequence ID" value="NZ_CP116805.1"/>
</dbReference>
<dbReference type="CDD" id="cd04875">
    <property type="entry name" value="ACT_F4HF-DF"/>
    <property type="match status" value="1"/>
</dbReference>
<dbReference type="InterPro" id="IPR045865">
    <property type="entry name" value="ACT-like_dom_sf"/>
</dbReference>
<comment type="function">
    <text evidence="3">Catalyzes the hydrolysis of 10-formyltetrahydrofolate (formyl-FH4) to formate and tetrahydrofolate (FH4).</text>
</comment>
<dbReference type="InterPro" id="IPR041729">
    <property type="entry name" value="Formyl-FH4-Hydrolase_C"/>
</dbReference>
<reference evidence="6" key="1">
    <citation type="submission" date="2023-01" db="EMBL/GenBank/DDBJ databases">
        <title>The genome sequence of Kordiimonadaceae bacterium 6D33.</title>
        <authorList>
            <person name="Liu Y."/>
        </authorList>
    </citation>
    <scope>NUCLEOTIDE SEQUENCE</scope>
    <source>
        <strain evidence="6">6D33</strain>
    </source>
</reference>
<dbReference type="PROSITE" id="PS51671">
    <property type="entry name" value="ACT"/>
    <property type="match status" value="1"/>
</dbReference>
<dbReference type="Pfam" id="PF01842">
    <property type="entry name" value="ACT"/>
    <property type="match status" value="1"/>
</dbReference>
<keyword evidence="1 3" id="KW-0554">One-carbon metabolism</keyword>
<sequence length="286" mass="32019">MTRAYILTLSCPDQPGLVAEISGVLAECGCTITSSHQYGDEISGRFFMRIAFAPLKDEVTEENLRATIAPHAEKFGMDWALHDAKKPARVLILVSRFDHCLMDLLYRRKRGDLFMDVPAVVSNHMDAYQLTASYNVPFVHMPVTKDTKAAQEEKLLALIEDEKIDLVVLARYMQVLSDDTCRKLAGKVINIHHSFLPSFKGAKPYHQAYEKGVKIIGATAHYVTADLDEGPIIEQNVARVSHALTPDDLVSVGRDVERVTLAEAVKLHLQHRVLLNGNRTVIFRDQ</sequence>
<evidence type="ECO:0000256" key="3">
    <source>
        <dbReference type="HAMAP-Rule" id="MF_01927"/>
    </source>
</evidence>
<evidence type="ECO:0000313" key="6">
    <source>
        <dbReference type="EMBL" id="WCL53498.1"/>
    </source>
</evidence>
<dbReference type="GO" id="GO:0006730">
    <property type="term" value="P:one-carbon metabolic process"/>
    <property type="evidence" value="ECO:0007669"/>
    <property type="project" value="UniProtKB-KW"/>
</dbReference>
<dbReference type="InterPro" id="IPR004810">
    <property type="entry name" value="PurU"/>
</dbReference>
<dbReference type="CDD" id="cd08648">
    <property type="entry name" value="FMT_core_Formyl-FH4-Hydrolase_C"/>
    <property type="match status" value="1"/>
</dbReference>
<evidence type="ECO:0000256" key="2">
    <source>
        <dbReference type="ARBA" id="ARBA00022801"/>
    </source>
</evidence>
<dbReference type="Pfam" id="PF00551">
    <property type="entry name" value="Formyl_trans_N"/>
    <property type="match status" value="1"/>
</dbReference>
<name>A0AAE9XM93_9PROT</name>
<keyword evidence="7" id="KW-1185">Reference proteome</keyword>
<proteinExistence type="inferred from homology"/>
<dbReference type="GO" id="GO:0008864">
    <property type="term" value="F:formyltetrahydrofolate deformylase activity"/>
    <property type="evidence" value="ECO:0007669"/>
    <property type="project" value="UniProtKB-UniRule"/>
</dbReference>
<gene>
    <name evidence="3 6" type="primary">purU</name>
    <name evidence="6" type="ORF">PH603_13220</name>
</gene>
<dbReference type="PRINTS" id="PR01575">
    <property type="entry name" value="FFH4HYDRLASE"/>
</dbReference>
<dbReference type="InterPro" id="IPR002912">
    <property type="entry name" value="ACT_dom"/>
</dbReference>
<evidence type="ECO:0000313" key="7">
    <source>
        <dbReference type="Proteomes" id="UP001217500"/>
    </source>
</evidence>
<dbReference type="Proteomes" id="UP001217500">
    <property type="component" value="Chromosome"/>
</dbReference>
<dbReference type="SUPFAM" id="SSF55021">
    <property type="entry name" value="ACT-like"/>
    <property type="match status" value="1"/>
</dbReference>
<dbReference type="KEGG" id="gso:PH603_13220"/>
<dbReference type="InterPro" id="IPR036477">
    <property type="entry name" value="Formyl_transf_N_sf"/>
</dbReference>
<comment type="pathway">
    <text evidence="3">Purine metabolism; IMP biosynthesis via de novo pathway; formate from 10-formyl-5,6,7,8-tetrahydrofolate: step 1/1.</text>
</comment>
<dbReference type="PANTHER" id="PTHR42706:SF1">
    <property type="entry name" value="FORMYLTETRAHYDROFOLATE DEFORMYLASE 2, MITOCHONDRIAL"/>
    <property type="match status" value="1"/>
</dbReference>
<dbReference type="EC" id="3.5.1.10" evidence="3 4"/>
<dbReference type="HAMAP" id="MF_01927">
    <property type="entry name" value="PurU"/>
    <property type="match status" value="1"/>
</dbReference>
<evidence type="ECO:0000259" key="5">
    <source>
        <dbReference type="PROSITE" id="PS51671"/>
    </source>
</evidence>
<dbReference type="PANTHER" id="PTHR42706">
    <property type="entry name" value="FORMYLTETRAHYDROFOLATE DEFORMYLASE"/>
    <property type="match status" value="1"/>
</dbReference>
<evidence type="ECO:0000256" key="1">
    <source>
        <dbReference type="ARBA" id="ARBA00022563"/>
    </source>
</evidence>
<dbReference type="PIRSF" id="PIRSF036480">
    <property type="entry name" value="FormyFH4_hydr"/>
    <property type="match status" value="1"/>
</dbReference>
<protein>
    <recommendedName>
        <fullName evidence="3 4">Formyltetrahydrofolate deformylase</fullName>
        <ecNumber evidence="3 4">3.5.1.10</ecNumber>
    </recommendedName>
    <alternativeName>
        <fullName evidence="3">Formyl-FH(4) hydrolase</fullName>
    </alternativeName>
</protein>
<dbReference type="EMBL" id="CP116805">
    <property type="protein sequence ID" value="WCL53498.1"/>
    <property type="molecule type" value="Genomic_DNA"/>
</dbReference>